<proteinExistence type="predicted"/>
<accession>A0A2D1GMA9</accession>
<sequence>MKILTDWECKYCGSGLLFAGGICPNCKMRQG</sequence>
<reference evidence="2" key="1">
    <citation type="submission" date="2017-09" db="EMBL/GenBank/DDBJ databases">
        <title>The complete genome of Salmonella phage Melville.</title>
        <authorList>
            <person name="Zhang K."/>
            <person name="Xie Y."/>
            <person name="Liu M."/>
            <person name="Gill J."/>
        </authorList>
    </citation>
    <scope>NUCLEOTIDE SEQUENCE [LARGE SCALE GENOMIC DNA]</scope>
</reference>
<name>A0A2D1GMA9_9CAUD</name>
<protein>
    <submittedName>
        <fullName evidence="1">Uncharacterized protein</fullName>
    </submittedName>
</protein>
<dbReference type="Proteomes" id="UP000231463">
    <property type="component" value="Segment"/>
</dbReference>
<dbReference type="EMBL" id="MF957259">
    <property type="protein sequence ID" value="ATN93202.1"/>
    <property type="molecule type" value="Genomic_DNA"/>
</dbReference>
<evidence type="ECO:0000313" key="1">
    <source>
        <dbReference type="EMBL" id="ATN93202.1"/>
    </source>
</evidence>
<organism evidence="1 2">
    <name type="scientific">Salmonella phage Melville</name>
    <dbReference type="NCBI Taxonomy" id="2041413"/>
    <lineage>
        <taxon>Viruses</taxon>
        <taxon>Duplodnaviria</taxon>
        <taxon>Heunggongvirae</taxon>
        <taxon>Uroviricota</taxon>
        <taxon>Caudoviricetes</taxon>
        <taxon>Pantevenvirales</taxon>
        <taxon>Straboviridae</taxon>
        <taxon>Tevenvirinae</taxon>
        <taxon>Gelderlandvirus</taxon>
        <taxon>Gelderlandvirus melville</taxon>
    </lineage>
</organism>
<keyword evidence="2" id="KW-1185">Reference proteome</keyword>
<evidence type="ECO:0000313" key="2">
    <source>
        <dbReference type="Proteomes" id="UP000231463"/>
    </source>
</evidence>
<gene>
    <name evidence="1" type="ORF">CPT_Melville_239</name>
</gene>